<dbReference type="eggNOG" id="COG4101">
    <property type="taxonomic scope" value="Bacteria"/>
</dbReference>
<evidence type="ECO:0000256" key="1">
    <source>
        <dbReference type="SAM" id="MobiDB-lite"/>
    </source>
</evidence>
<dbReference type="Gene3D" id="2.60.120.10">
    <property type="entry name" value="Jelly Rolls"/>
    <property type="match status" value="1"/>
</dbReference>
<accession>I4EU43</accession>
<dbReference type="KEGG" id="mmar:MODMU_1457"/>
<dbReference type="PANTHER" id="PTHR40112">
    <property type="entry name" value="H2HPP ISOMERASE"/>
    <property type="match status" value="1"/>
</dbReference>
<sequence>MAASQQDLPDDWHRPLRHVRADELSADTGQTAGMTRREAVSAQTVGAQRLWMGQTHVAPHTGSGDHHHGDSETAIHVLRGHPEFVFAEGGVEVRLATGPGDYVFVPPFTPHREENPHDDEAVVVIARSSQEAIVVNLPGLLPEGHGADD</sequence>
<dbReference type="PANTHER" id="PTHR40112:SF1">
    <property type="entry name" value="H2HPP ISOMERASE"/>
    <property type="match status" value="1"/>
</dbReference>
<dbReference type="PATRIC" id="fig|477641.3.peg.1381"/>
<evidence type="ECO:0000259" key="2">
    <source>
        <dbReference type="Pfam" id="PF07883"/>
    </source>
</evidence>
<dbReference type="Pfam" id="PF07883">
    <property type="entry name" value="Cupin_2"/>
    <property type="match status" value="1"/>
</dbReference>
<dbReference type="AlphaFoldDB" id="I4EU43"/>
<organism evidence="3 4">
    <name type="scientific">Modestobacter italicus (strain DSM 44449 / CECT 9708 / BC 501)</name>
    <dbReference type="NCBI Taxonomy" id="2732864"/>
    <lineage>
        <taxon>Bacteria</taxon>
        <taxon>Bacillati</taxon>
        <taxon>Actinomycetota</taxon>
        <taxon>Actinomycetes</taxon>
        <taxon>Geodermatophilales</taxon>
        <taxon>Geodermatophilaceae</taxon>
        <taxon>Modestobacter</taxon>
    </lineage>
</organism>
<dbReference type="InterPro" id="IPR013096">
    <property type="entry name" value="Cupin_2"/>
</dbReference>
<gene>
    <name evidence="3" type="ordered locus">MODMU_1457</name>
</gene>
<keyword evidence="4" id="KW-1185">Reference proteome</keyword>
<protein>
    <recommendedName>
        <fullName evidence="2">Cupin type-2 domain-containing protein</fullName>
    </recommendedName>
</protein>
<dbReference type="STRING" id="477641.MODMU_1457"/>
<name>I4EU43_MODI5</name>
<proteinExistence type="predicted"/>
<dbReference type="InterPro" id="IPR014710">
    <property type="entry name" value="RmlC-like_jellyroll"/>
</dbReference>
<dbReference type="HOGENOM" id="CLU_090057_1_1_11"/>
<dbReference type="SUPFAM" id="SSF51182">
    <property type="entry name" value="RmlC-like cupins"/>
    <property type="match status" value="1"/>
</dbReference>
<reference evidence="3 4" key="1">
    <citation type="journal article" date="2012" name="J. Bacteriol.">
        <title>Genome Sequence of Radiation-Resistant Modestobacter marinus Strain BC501, a Representative Actinobacterium That Thrives on Calcareous Stone Surfaces.</title>
        <authorList>
            <person name="Normand P."/>
            <person name="Gury J."/>
            <person name="Pujic P."/>
            <person name="Chouaia B."/>
            <person name="Crotti E."/>
            <person name="Brusetti L."/>
            <person name="Daffonchio D."/>
            <person name="Vacherie B."/>
            <person name="Barbe V."/>
            <person name="Medigue C."/>
            <person name="Calteau A."/>
            <person name="Ghodhbane-Gtari F."/>
            <person name="Essoussi I."/>
            <person name="Nouioui I."/>
            <person name="Abbassi-Ghozzi I."/>
            <person name="Gtari M."/>
        </authorList>
    </citation>
    <scope>NUCLEOTIDE SEQUENCE [LARGE SCALE GENOMIC DNA]</scope>
    <source>
        <strain evidence="4">BC 501</strain>
    </source>
</reference>
<dbReference type="OrthoDB" id="3620182at2"/>
<dbReference type="Proteomes" id="UP000006461">
    <property type="component" value="Chromosome"/>
</dbReference>
<dbReference type="InterPro" id="IPR052535">
    <property type="entry name" value="Bacilysin_H2HPP_isomerase"/>
</dbReference>
<dbReference type="EMBL" id="FO203431">
    <property type="protein sequence ID" value="CCH86906.1"/>
    <property type="molecule type" value="Genomic_DNA"/>
</dbReference>
<feature type="compositionally biased region" description="Basic and acidic residues" evidence="1">
    <location>
        <begin position="10"/>
        <end position="23"/>
    </location>
</feature>
<dbReference type="InterPro" id="IPR011051">
    <property type="entry name" value="RmlC_Cupin_sf"/>
</dbReference>
<dbReference type="OMA" id="WKHDGVR"/>
<evidence type="ECO:0000313" key="3">
    <source>
        <dbReference type="EMBL" id="CCH86906.1"/>
    </source>
</evidence>
<feature type="domain" description="Cupin type-2" evidence="2">
    <location>
        <begin position="55"/>
        <end position="124"/>
    </location>
</feature>
<evidence type="ECO:0000313" key="4">
    <source>
        <dbReference type="Proteomes" id="UP000006461"/>
    </source>
</evidence>
<feature type="region of interest" description="Disordered" evidence="1">
    <location>
        <begin position="1"/>
        <end position="42"/>
    </location>
</feature>